<sequence>MDALGNERYRAAFERGAAACTGFGEAMELTVGREAAVPVLRPASTGPDR</sequence>
<dbReference type="RefSeq" id="WP_343968232.1">
    <property type="nucleotide sequence ID" value="NZ_BAAAHK010000006.1"/>
</dbReference>
<name>A0ABN1Q2X8_9ACTN</name>
<accession>A0ABN1Q2X8</accession>
<comment type="caution">
    <text evidence="1">The sequence shown here is derived from an EMBL/GenBank/DDBJ whole genome shotgun (WGS) entry which is preliminary data.</text>
</comment>
<proteinExistence type="predicted"/>
<reference evidence="1 2" key="1">
    <citation type="journal article" date="2019" name="Int. J. Syst. Evol. Microbiol.">
        <title>The Global Catalogue of Microorganisms (GCM) 10K type strain sequencing project: providing services to taxonomists for standard genome sequencing and annotation.</title>
        <authorList>
            <consortium name="The Broad Institute Genomics Platform"/>
            <consortium name="The Broad Institute Genome Sequencing Center for Infectious Disease"/>
            <person name="Wu L."/>
            <person name="Ma J."/>
        </authorList>
    </citation>
    <scope>NUCLEOTIDE SEQUENCE [LARGE SCALE GENOMIC DNA]</scope>
    <source>
        <strain evidence="1 2">JCM 10977</strain>
    </source>
</reference>
<organism evidence="1 2">
    <name type="scientific">Kribbella koreensis</name>
    <dbReference type="NCBI Taxonomy" id="57909"/>
    <lineage>
        <taxon>Bacteria</taxon>
        <taxon>Bacillati</taxon>
        <taxon>Actinomycetota</taxon>
        <taxon>Actinomycetes</taxon>
        <taxon>Propionibacteriales</taxon>
        <taxon>Kribbellaceae</taxon>
        <taxon>Kribbella</taxon>
    </lineage>
</organism>
<evidence type="ECO:0000313" key="2">
    <source>
        <dbReference type="Proteomes" id="UP001500542"/>
    </source>
</evidence>
<keyword evidence="2" id="KW-1185">Reference proteome</keyword>
<dbReference type="Proteomes" id="UP001500542">
    <property type="component" value="Unassembled WGS sequence"/>
</dbReference>
<evidence type="ECO:0000313" key="1">
    <source>
        <dbReference type="EMBL" id="GAA0937021.1"/>
    </source>
</evidence>
<protein>
    <submittedName>
        <fullName evidence="1">Uncharacterized protein</fullName>
    </submittedName>
</protein>
<gene>
    <name evidence="1" type="ORF">GCM10009554_24970</name>
</gene>
<dbReference type="EMBL" id="BAAAHK010000006">
    <property type="protein sequence ID" value="GAA0937021.1"/>
    <property type="molecule type" value="Genomic_DNA"/>
</dbReference>